<reference evidence="2 3" key="1">
    <citation type="submission" date="2015-04" db="EMBL/GenBank/DDBJ databases">
        <authorList>
            <person name="Heijne W.H."/>
            <person name="Fedorova N.D."/>
            <person name="Nierman W.C."/>
            <person name="Vollebregt A.W."/>
            <person name="Zhao Z."/>
            <person name="Wu L."/>
            <person name="Kumar M."/>
            <person name="Stam H."/>
            <person name="van den Berg M.A."/>
            <person name="Pel H.J."/>
        </authorList>
    </citation>
    <scope>NUCLEOTIDE SEQUENCE [LARGE SCALE GENOMIC DNA]</scope>
    <source>
        <strain evidence="2 3">CBS 393.64</strain>
    </source>
</reference>
<comment type="caution">
    <text evidence="2">The sequence shown here is derived from an EMBL/GenBank/DDBJ whole genome shotgun (WGS) entry which is preliminary data.</text>
</comment>
<dbReference type="Pfam" id="PF08634">
    <property type="entry name" value="Pet127"/>
    <property type="match status" value="1"/>
</dbReference>
<keyword evidence="3" id="KW-1185">Reference proteome</keyword>
<evidence type="ECO:0000313" key="3">
    <source>
        <dbReference type="Proteomes" id="UP000053958"/>
    </source>
</evidence>
<feature type="compositionally biased region" description="Low complexity" evidence="1">
    <location>
        <begin position="653"/>
        <end position="669"/>
    </location>
</feature>
<dbReference type="STRING" id="1408163.A0A0F4Z1Z7"/>
<dbReference type="AlphaFoldDB" id="A0A0F4Z1Z7"/>
<evidence type="ECO:0000313" key="2">
    <source>
        <dbReference type="EMBL" id="KKA24534.1"/>
    </source>
</evidence>
<evidence type="ECO:0000256" key="1">
    <source>
        <dbReference type="SAM" id="MobiDB-lite"/>
    </source>
</evidence>
<dbReference type="InterPro" id="IPR013943">
    <property type="entry name" value="Pet127"/>
</dbReference>
<dbReference type="EMBL" id="LASV01000060">
    <property type="protein sequence ID" value="KKA24534.1"/>
    <property type="molecule type" value="Genomic_DNA"/>
</dbReference>
<proteinExistence type="predicted"/>
<sequence>MFRRSLRSVSGPLRNHVCRSCLLARVIENPIQDVRFYTTAPFESGPNAESPPKPHASISFNDTDLQKTPTSENNALTGRHRRQESGTRGRSGQNNSSPTRRNRKVSGKLSSNPTVQEKRAKRQVAKQRKVASIKKKAARKKATQKRSTPKQRETTLTAKARSQRLIRLVPSRPPKTLPSKETASRKEIQAAFFEVDDDIKLAHLSALVKEKHSGFLHSDEVSVTPLAIETAPVPNLSFGLDRVLFNPGVYHLRDPRSRVYNFDPYLGSIMPVSEFDFTALKEYITSSRDETLLKLAIKEGKKYVGSSSSMTSVLSHFHYLLSAWRAINIDTLSQGFPDRLRSFTRLLRAPAAMFLNYKDGVYAIDADKEFDTANILMNLGKSMEKLLTSSKEKYERYRRSSTNKITAEEEKAVPESYHYSTMGDFLMRSQLDAYDPRLPGTGMFDLKTRAVVSIRMDSKNFENGLGYEIKGRFGEFESYEREYYDMIRAAFLKYSLQVRMGRMDGIFVAFHNVERIFGFQYVSLPEMDQTLHGQSDTTLGDKEFQFSLALWNTILNKATARFPKQSLRFHFETRDAQTPFMYIFAEPVTEEEIEAIQTKNKKDIEEFQRRVLNLEPRTDGESSADSSTEPSTESPGEISSPGESEYVNHDTTEAPAPAAEGQGEQQQQEQEQEQPRDVFAMLLSISSTVNGRPVARPTNLTAEDKWTIEYELSEIQGPQVWNYYQACQKRREKALSGRGEDETEVAGNAYLRKLREISKAGREWRKEQNRLDAEQGIVVLGDPIAPKSS</sequence>
<feature type="compositionally biased region" description="Polar residues" evidence="1">
    <location>
        <begin position="86"/>
        <end position="99"/>
    </location>
</feature>
<protein>
    <recommendedName>
        <fullName evidence="4">Mitochondrial mRNA processing protein PET127</fullName>
    </recommendedName>
</protein>
<dbReference type="RefSeq" id="XP_013331146.1">
    <property type="nucleotide sequence ID" value="XM_013475692.1"/>
</dbReference>
<dbReference type="GeneID" id="25313786"/>
<organism evidence="2 3">
    <name type="scientific">Rasamsonia emersonii (strain ATCC 16479 / CBS 393.64 / IMI 116815)</name>
    <dbReference type="NCBI Taxonomy" id="1408163"/>
    <lineage>
        <taxon>Eukaryota</taxon>
        <taxon>Fungi</taxon>
        <taxon>Dikarya</taxon>
        <taxon>Ascomycota</taxon>
        <taxon>Pezizomycotina</taxon>
        <taxon>Eurotiomycetes</taxon>
        <taxon>Eurotiomycetidae</taxon>
        <taxon>Eurotiales</taxon>
        <taxon>Trichocomaceae</taxon>
        <taxon>Rasamsonia</taxon>
    </lineage>
</organism>
<dbReference type="GO" id="GO:0005740">
    <property type="term" value="C:mitochondrial envelope"/>
    <property type="evidence" value="ECO:0007669"/>
    <property type="project" value="TreeGrafter"/>
</dbReference>
<feature type="compositionally biased region" description="Polar residues" evidence="1">
    <location>
        <begin position="58"/>
        <end position="76"/>
    </location>
</feature>
<accession>A0A0F4Z1Z7</accession>
<dbReference type="PANTHER" id="PTHR31014:SF0">
    <property type="entry name" value="MITOCHONDRIAL TRANSLATION SYSTEM COMPONENT PET127-RELATED"/>
    <property type="match status" value="1"/>
</dbReference>
<dbReference type="PANTHER" id="PTHR31014">
    <property type="entry name" value="MITOCHONDRIAL TRANSLATION SYSTEM COMPONENT PET127-RELATED"/>
    <property type="match status" value="1"/>
</dbReference>
<dbReference type="Proteomes" id="UP000053958">
    <property type="component" value="Unassembled WGS sequence"/>
</dbReference>
<feature type="region of interest" description="Disordered" evidence="1">
    <location>
        <begin position="613"/>
        <end position="674"/>
    </location>
</feature>
<name>A0A0F4Z1Z7_RASE3</name>
<dbReference type="GO" id="GO:0000964">
    <property type="term" value="P:mitochondrial RNA 5'-end processing"/>
    <property type="evidence" value="ECO:0007669"/>
    <property type="project" value="TreeGrafter"/>
</dbReference>
<gene>
    <name evidence="2" type="ORF">T310_1435</name>
</gene>
<evidence type="ECO:0008006" key="4">
    <source>
        <dbReference type="Google" id="ProtNLM"/>
    </source>
</evidence>
<feature type="compositionally biased region" description="Low complexity" evidence="1">
    <location>
        <begin position="621"/>
        <end position="645"/>
    </location>
</feature>
<dbReference type="OrthoDB" id="10249045at2759"/>
<feature type="compositionally biased region" description="Basic residues" evidence="1">
    <location>
        <begin position="119"/>
        <end position="149"/>
    </location>
</feature>
<feature type="region of interest" description="Disordered" evidence="1">
    <location>
        <begin position="42"/>
        <end position="156"/>
    </location>
</feature>